<comment type="subcellular location">
    <subcellularLocation>
        <location evidence="1">Cell membrane</location>
        <topology evidence="1">Multi-pass membrane protein</topology>
    </subcellularLocation>
</comment>
<evidence type="ECO:0000313" key="8">
    <source>
        <dbReference type="EMBL" id="MCZ4089256.1"/>
    </source>
</evidence>
<evidence type="ECO:0000256" key="2">
    <source>
        <dbReference type="ARBA" id="ARBA00006679"/>
    </source>
</evidence>
<proteinExistence type="inferred from homology"/>
<dbReference type="InterPro" id="IPR051907">
    <property type="entry name" value="DoxX-like_oxidoreductase"/>
</dbReference>
<evidence type="ECO:0000313" key="9">
    <source>
        <dbReference type="Proteomes" id="UP001079430"/>
    </source>
</evidence>
<keyword evidence="9" id="KW-1185">Reference proteome</keyword>
<evidence type="ECO:0000256" key="7">
    <source>
        <dbReference type="SAM" id="Phobius"/>
    </source>
</evidence>
<accession>A0ABT4KBC2</accession>
<keyword evidence="5 7" id="KW-1133">Transmembrane helix</keyword>
<gene>
    <name evidence="8" type="ORF">O3W52_04025</name>
</gene>
<dbReference type="PANTHER" id="PTHR33452">
    <property type="entry name" value="OXIDOREDUCTASE CATD-RELATED"/>
    <property type="match status" value="1"/>
</dbReference>
<evidence type="ECO:0000256" key="3">
    <source>
        <dbReference type="ARBA" id="ARBA00022475"/>
    </source>
</evidence>
<comment type="similarity">
    <text evidence="2">Belongs to the DoxX family.</text>
</comment>
<feature type="transmembrane region" description="Helical" evidence="7">
    <location>
        <begin position="79"/>
        <end position="98"/>
    </location>
</feature>
<keyword evidence="6 7" id="KW-0472">Membrane</keyword>
<name>A0ABT4KBC2_9HYPH</name>
<organism evidence="8 9">
    <name type="scientific">Sinorhizobium psoraleae</name>
    <dbReference type="NCBI Taxonomy" id="520838"/>
    <lineage>
        <taxon>Bacteria</taxon>
        <taxon>Pseudomonadati</taxon>
        <taxon>Pseudomonadota</taxon>
        <taxon>Alphaproteobacteria</taxon>
        <taxon>Hyphomicrobiales</taxon>
        <taxon>Rhizobiaceae</taxon>
        <taxon>Sinorhizobium/Ensifer group</taxon>
        <taxon>Sinorhizobium</taxon>
    </lineage>
</organism>
<dbReference type="Pfam" id="PF07681">
    <property type="entry name" value="DoxX"/>
    <property type="match status" value="1"/>
</dbReference>
<feature type="transmembrane region" description="Helical" evidence="7">
    <location>
        <begin position="53"/>
        <end position="72"/>
    </location>
</feature>
<reference evidence="8" key="1">
    <citation type="submission" date="2022-10" db="EMBL/GenBank/DDBJ databases">
        <title>Whole genome sequencing of three plant growth promoting bacteria isolated from Vachellia tortilis subsp. raddiana in Morocco.</title>
        <authorList>
            <person name="Hnini M."/>
            <person name="Zouagui R."/>
            <person name="Zouagui H."/>
            <person name="Chemao Elfihri M.-W."/>
            <person name="Ibrahimi A."/>
            <person name="Sbabou L."/>
            <person name="Aurag J."/>
        </authorList>
    </citation>
    <scope>NUCLEOTIDE SEQUENCE</scope>
    <source>
        <strain evidence="8">LMR678</strain>
    </source>
</reference>
<dbReference type="RefSeq" id="WP_269275724.1">
    <property type="nucleotide sequence ID" value="NZ_JAPVOI010000003.1"/>
</dbReference>
<comment type="caution">
    <text evidence="8">The sequence shown here is derived from an EMBL/GenBank/DDBJ whole genome shotgun (WGS) entry which is preliminary data.</text>
</comment>
<protein>
    <submittedName>
        <fullName evidence="8">DoxX family protein</fullName>
    </submittedName>
</protein>
<dbReference type="PANTHER" id="PTHR33452:SF1">
    <property type="entry name" value="INNER MEMBRANE PROTEIN YPHA-RELATED"/>
    <property type="match status" value="1"/>
</dbReference>
<dbReference type="EMBL" id="JAPVOI010000003">
    <property type="protein sequence ID" value="MCZ4089256.1"/>
    <property type="molecule type" value="Genomic_DNA"/>
</dbReference>
<feature type="transmembrane region" description="Helical" evidence="7">
    <location>
        <begin position="110"/>
        <end position="129"/>
    </location>
</feature>
<dbReference type="Proteomes" id="UP001079430">
    <property type="component" value="Unassembled WGS sequence"/>
</dbReference>
<evidence type="ECO:0000256" key="1">
    <source>
        <dbReference type="ARBA" id="ARBA00004651"/>
    </source>
</evidence>
<evidence type="ECO:0000256" key="6">
    <source>
        <dbReference type="ARBA" id="ARBA00023136"/>
    </source>
</evidence>
<evidence type="ECO:0000256" key="5">
    <source>
        <dbReference type="ARBA" id="ARBA00022989"/>
    </source>
</evidence>
<evidence type="ECO:0000256" key="4">
    <source>
        <dbReference type="ARBA" id="ARBA00022692"/>
    </source>
</evidence>
<sequence>MTQSPLSAAYGALLLRLSLGVMYLAHSVVLKWLTFTLTGTAQYFQSIGLSPTLAYLTFFAEAVGGVLLILGIQSRWVALALLPILVGALGVHSGNGWVFSATGGGWEYPLYLIILSVAQALLGDGAYAISPSRPLHLKRQLVQGGALPVQRELR</sequence>
<dbReference type="InterPro" id="IPR032808">
    <property type="entry name" value="DoxX"/>
</dbReference>
<keyword evidence="4 7" id="KW-0812">Transmembrane</keyword>
<feature type="transmembrane region" description="Helical" evidence="7">
    <location>
        <begin position="12"/>
        <end position="33"/>
    </location>
</feature>
<keyword evidence="3" id="KW-1003">Cell membrane</keyword>